<dbReference type="EC" id="2.7.7.59" evidence="7"/>
<dbReference type="CDD" id="cd05401">
    <property type="entry name" value="NT_GlnE_GlnD_like"/>
    <property type="match status" value="1"/>
</dbReference>
<feature type="region of interest" description="Uridylyltransferase" evidence="7">
    <location>
        <begin position="1"/>
        <end position="322"/>
    </location>
</feature>
<comment type="catalytic activity">
    <reaction evidence="7">
        <text>[protein-PII]-uridylyl-L-tyrosine + H2O = [protein-PII]-L-tyrosine + UMP + H(+)</text>
        <dbReference type="Rhea" id="RHEA:48600"/>
        <dbReference type="Rhea" id="RHEA-COMP:12147"/>
        <dbReference type="Rhea" id="RHEA-COMP:12148"/>
        <dbReference type="ChEBI" id="CHEBI:15377"/>
        <dbReference type="ChEBI" id="CHEBI:15378"/>
        <dbReference type="ChEBI" id="CHEBI:46858"/>
        <dbReference type="ChEBI" id="CHEBI:57865"/>
        <dbReference type="ChEBI" id="CHEBI:90602"/>
    </reaction>
</comment>
<dbReference type="PANTHER" id="PTHR47320">
    <property type="entry name" value="BIFUNCTIONAL URIDYLYLTRANSFERASE/URIDYLYL-REMOVING ENZYME"/>
    <property type="match status" value="1"/>
</dbReference>
<comment type="caution">
    <text evidence="10">The sequence shown here is derived from an EMBL/GenBank/DDBJ whole genome shotgun (WGS) entry which is preliminary data.</text>
</comment>
<keyword evidence="6 7" id="KW-0511">Multifunctional enzyme</keyword>
<dbReference type="SMART" id="SM00471">
    <property type="entry name" value="HDc"/>
    <property type="match status" value="1"/>
</dbReference>
<evidence type="ECO:0000256" key="4">
    <source>
        <dbReference type="ARBA" id="ARBA00022801"/>
    </source>
</evidence>
<dbReference type="InterPro" id="IPR003607">
    <property type="entry name" value="HD/PDEase_dom"/>
</dbReference>
<dbReference type="PIRSF" id="PIRSF006288">
    <property type="entry name" value="PII_uridyltransf"/>
    <property type="match status" value="1"/>
</dbReference>
<feature type="domain" description="ACT" evidence="8">
    <location>
        <begin position="618"/>
        <end position="694"/>
    </location>
</feature>
<evidence type="ECO:0000256" key="1">
    <source>
        <dbReference type="ARBA" id="ARBA00022679"/>
    </source>
</evidence>
<proteinExistence type="inferred from homology"/>
<keyword evidence="3" id="KW-0677">Repeat</keyword>
<dbReference type="Pfam" id="PF08335">
    <property type="entry name" value="GlnD_UR_UTase"/>
    <property type="match status" value="1"/>
</dbReference>
<dbReference type="PANTHER" id="PTHR47320:SF1">
    <property type="entry name" value="BIFUNCTIONAL URIDYLYLTRANSFERASE_URIDYLYL-REMOVING ENZYME"/>
    <property type="match status" value="1"/>
</dbReference>
<dbReference type="PROSITE" id="PS51831">
    <property type="entry name" value="HD"/>
    <property type="match status" value="1"/>
</dbReference>
<dbReference type="GO" id="GO:0016779">
    <property type="term" value="F:nucleotidyltransferase activity"/>
    <property type="evidence" value="ECO:0007669"/>
    <property type="project" value="UniProtKB-KW"/>
</dbReference>
<dbReference type="EC" id="3.1.4.-" evidence="7"/>
<dbReference type="SUPFAM" id="SSF81593">
    <property type="entry name" value="Nucleotidyltransferase substrate binding subunit/domain"/>
    <property type="match status" value="1"/>
</dbReference>
<dbReference type="Pfam" id="PF01909">
    <property type="entry name" value="NTP_transf_2"/>
    <property type="match status" value="1"/>
</dbReference>
<comment type="domain">
    <text evidence="7">Has four distinct domains: an N-terminal nucleotidyltransferase (NT) domain responsible for UTase activity, a central HD domain that encodes UR activity, and two C-terminal ACT domains that seem to have a role in glutamine sensing.</text>
</comment>
<sequence length="812" mass="86330">MSAEPTTNPAAALTRARAALIGNPRLGPDKRPVPDAAALRRALGDLFELWLIGAATRAGLSTAGGFAVVAVGGLARGEMLPYSDLDLVLLHDGDQAERVQTVADQLWYPIWDANIGLDHSVRTVPDALGVAREDLSAALGLLDARHIAGDEDLSDLMIGEIRQQWRKEAPRRLPQLIEHAEQRWARAGEVAHRSEPDVKNGRGGLRDVQLLNALALAHLTDGLRLAGDSAPGGGLGTAYRRLLDVRTELHRVAGRGREQLRAQDADEIAVALNLGDRFALSRLISDEARTISYAVDVGLRTARGATPRRGLSVRALIPTRRPLDEGVVEHAGEVVLARDALPSQDAGLVLRVGAAAARSGLPISSSTLHRLADYSPEIRGTWPSATRDSLLDLLATGPAMLAPVEALDRMGLWGRLFPEWDFVRDLPPRDAVHVWTVDRHLLETVARAAPLTTRVSRPDLLLLGALVHDIGKGRGGDHSETGARMARVIGTRLGLWPSEVDLLADIVTHHLLLARTIARRDVDDPQTADYVAAKVGGSPVLLEILGALAQADALATGPGVWSDWKQTLTARLVANTAMTIAGLDVVEPAPLSAEEVARFSGDEVVVEIAPTDQAYRFEVTMAAPDSPGLLAKMAGVLAFSNLRVLQATVRSVDDRAINTFTVAPFYGDPPAVGLLRQRLVGARTGAIDVEARLAAMRSGPRPAAGRDGVPGQAVLAPPIVRWVQDDIATMEVRATDRPGLLSAVSSVIERNGGSIRWASVTTLGGTVVDTFALTWESAVDERRRRLIAEQVGGACALPGGVAPGEAGTATGM</sequence>
<dbReference type="InterPro" id="IPR013546">
    <property type="entry name" value="PII_UdlTrfase/GS_AdlTrfase"/>
</dbReference>
<keyword evidence="2 7" id="KW-0548">Nucleotidyltransferase</keyword>
<keyword evidence="1 7" id="KW-0808">Transferase</keyword>
<dbReference type="Gene3D" id="1.10.3090.10">
    <property type="entry name" value="cca-adding enzyme, domain 2"/>
    <property type="match status" value="1"/>
</dbReference>
<evidence type="ECO:0000259" key="9">
    <source>
        <dbReference type="PROSITE" id="PS51831"/>
    </source>
</evidence>
<dbReference type="InterPro" id="IPR006674">
    <property type="entry name" value="HD_domain"/>
</dbReference>
<dbReference type="NCBIfam" id="TIGR01693">
    <property type="entry name" value="UTase_glnD"/>
    <property type="match status" value="1"/>
</dbReference>
<accession>A0ABP6LF76</accession>
<dbReference type="NCBIfam" id="NF002895">
    <property type="entry name" value="PRK03381.1"/>
    <property type="match status" value="1"/>
</dbReference>
<comment type="cofactor">
    <cofactor evidence="7">
        <name>Mg(2+)</name>
        <dbReference type="ChEBI" id="CHEBI:18420"/>
    </cofactor>
</comment>
<dbReference type="InterPro" id="IPR010043">
    <property type="entry name" value="UTase/UR"/>
</dbReference>
<evidence type="ECO:0000256" key="7">
    <source>
        <dbReference type="HAMAP-Rule" id="MF_00277"/>
    </source>
</evidence>
<feature type="domain" description="ACT" evidence="8">
    <location>
        <begin position="729"/>
        <end position="803"/>
    </location>
</feature>
<comment type="activity regulation">
    <text evidence="7">Uridylyltransferase (UTase) activity is inhibited by glutamine, while glutamine activates uridylyl-removing (UR) activity.</text>
</comment>
<dbReference type="RefSeq" id="WP_290707335.1">
    <property type="nucleotide sequence ID" value="NZ_BAAAVS010000026.1"/>
</dbReference>
<keyword evidence="5 7" id="KW-0460">Magnesium</keyword>
<evidence type="ECO:0000256" key="3">
    <source>
        <dbReference type="ARBA" id="ARBA00022737"/>
    </source>
</evidence>
<dbReference type="InterPro" id="IPR045865">
    <property type="entry name" value="ACT-like_dom_sf"/>
</dbReference>
<keyword evidence="4 7" id="KW-0378">Hydrolase</keyword>
<protein>
    <recommendedName>
        <fullName evidence="7">Bifunctional uridylyltransferase/uridylyl-removing enzyme</fullName>
        <shortName evidence="7">UTase/UR</shortName>
    </recommendedName>
    <alternativeName>
        <fullName evidence="7">Bifunctional [protein-PII] modification enzyme</fullName>
    </alternativeName>
    <alternativeName>
        <fullName evidence="7">Bifunctional nitrogen sensor protein</fullName>
    </alternativeName>
    <domain>
        <recommendedName>
            <fullName evidence="7">[Protein-PII] uridylyltransferase</fullName>
            <shortName evidence="7">PII uridylyltransferase</shortName>
            <shortName evidence="7">UTase</shortName>
            <ecNumber evidence="7">2.7.7.59</ecNumber>
        </recommendedName>
    </domain>
    <domain>
        <recommendedName>
            <fullName evidence="7">[Protein-PII]-UMP uridylyl-removing enzyme</fullName>
            <shortName evidence="7">UR</shortName>
            <ecNumber evidence="7">3.1.4.-</ecNumber>
        </recommendedName>
    </domain>
</protein>
<reference evidence="11" key="1">
    <citation type="journal article" date="2019" name="Int. J. Syst. Evol. Microbiol.">
        <title>The Global Catalogue of Microorganisms (GCM) 10K type strain sequencing project: providing services to taxonomists for standard genome sequencing and annotation.</title>
        <authorList>
            <consortium name="The Broad Institute Genomics Platform"/>
            <consortium name="The Broad Institute Genome Sequencing Center for Infectious Disease"/>
            <person name="Wu L."/>
            <person name="Ma J."/>
        </authorList>
    </citation>
    <scope>NUCLEOTIDE SEQUENCE [LARGE SCALE GENOMIC DNA]</scope>
    <source>
        <strain evidence="11">JCM 14234</strain>
    </source>
</reference>
<keyword evidence="11" id="KW-1185">Reference proteome</keyword>
<evidence type="ECO:0000256" key="5">
    <source>
        <dbReference type="ARBA" id="ARBA00022842"/>
    </source>
</evidence>
<comment type="catalytic activity">
    <reaction evidence="7">
        <text>[protein-PII]-L-tyrosine + UTP = [protein-PII]-uridylyl-L-tyrosine + diphosphate</text>
        <dbReference type="Rhea" id="RHEA:13673"/>
        <dbReference type="Rhea" id="RHEA-COMP:12147"/>
        <dbReference type="Rhea" id="RHEA-COMP:12148"/>
        <dbReference type="ChEBI" id="CHEBI:33019"/>
        <dbReference type="ChEBI" id="CHEBI:46398"/>
        <dbReference type="ChEBI" id="CHEBI:46858"/>
        <dbReference type="ChEBI" id="CHEBI:90602"/>
        <dbReference type="EC" id="2.7.7.59"/>
    </reaction>
</comment>
<dbReference type="SUPFAM" id="SSF109604">
    <property type="entry name" value="HD-domain/PDEase-like"/>
    <property type="match status" value="1"/>
</dbReference>
<evidence type="ECO:0000313" key="11">
    <source>
        <dbReference type="Proteomes" id="UP001501035"/>
    </source>
</evidence>
<dbReference type="SUPFAM" id="SSF55021">
    <property type="entry name" value="ACT-like"/>
    <property type="match status" value="2"/>
</dbReference>
<dbReference type="CDD" id="cd04873">
    <property type="entry name" value="ACT_UUR-ACR-like"/>
    <property type="match status" value="1"/>
</dbReference>
<dbReference type="Proteomes" id="UP001501035">
    <property type="component" value="Unassembled WGS sequence"/>
</dbReference>
<evidence type="ECO:0000256" key="6">
    <source>
        <dbReference type="ARBA" id="ARBA00023268"/>
    </source>
</evidence>
<evidence type="ECO:0000259" key="8">
    <source>
        <dbReference type="PROSITE" id="PS51671"/>
    </source>
</evidence>
<name>A0ABP6LF76_9ACTN</name>
<dbReference type="HAMAP" id="MF_00277">
    <property type="entry name" value="PII_uridylyl_transf"/>
    <property type="match status" value="1"/>
</dbReference>
<gene>
    <name evidence="7" type="primary">glnD</name>
    <name evidence="10" type="ORF">GCM10010528_21620</name>
</gene>
<organism evidence="10 11">
    <name type="scientific">Gordonia defluvii</name>
    <dbReference type="NCBI Taxonomy" id="283718"/>
    <lineage>
        <taxon>Bacteria</taxon>
        <taxon>Bacillati</taxon>
        <taxon>Actinomycetota</taxon>
        <taxon>Actinomycetes</taxon>
        <taxon>Mycobacteriales</taxon>
        <taxon>Gordoniaceae</taxon>
        <taxon>Gordonia</taxon>
    </lineage>
</organism>
<dbReference type="InterPro" id="IPR002934">
    <property type="entry name" value="Polymerase_NTP_transf_dom"/>
</dbReference>
<dbReference type="InterPro" id="IPR002912">
    <property type="entry name" value="ACT_dom"/>
</dbReference>
<dbReference type="SUPFAM" id="SSF81301">
    <property type="entry name" value="Nucleotidyltransferase"/>
    <property type="match status" value="1"/>
</dbReference>
<feature type="domain" description="HD" evidence="9">
    <location>
        <begin position="437"/>
        <end position="561"/>
    </location>
</feature>
<dbReference type="InterPro" id="IPR043519">
    <property type="entry name" value="NT_sf"/>
</dbReference>
<dbReference type="CDD" id="cd00077">
    <property type="entry name" value="HDc"/>
    <property type="match status" value="1"/>
</dbReference>
<evidence type="ECO:0000256" key="2">
    <source>
        <dbReference type="ARBA" id="ARBA00022695"/>
    </source>
</evidence>
<dbReference type="Pfam" id="PF01966">
    <property type="entry name" value="HD"/>
    <property type="match status" value="1"/>
</dbReference>
<dbReference type="EMBL" id="BAAAVS010000026">
    <property type="protein sequence ID" value="GAA3040920.1"/>
    <property type="molecule type" value="Genomic_DNA"/>
</dbReference>
<comment type="similarity">
    <text evidence="7">Belongs to the GlnD family.</text>
</comment>
<comment type="function">
    <text evidence="7">Modifies, by uridylylation and deuridylylation, the PII regulatory proteins (GlnB and homologs), in response to the nitrogen status of the cell that GlnD senses through the glutamine level. Under low glutamine levels, catalyzes the conversion of the PII proteins and UTP to PII-UMP and PPi, while under higher glutamine levels, GlnD hydrolyzes PII-UMP to PII and UMP (deuridylylation). Thus, controls uridylylation state and activity of the PII proteins, and plays an important role in the regulation of nitrogen metabolism.</text>
</comment>
<comment type="caution">
    <text evidence="7">Lacks conserved residue(s) required for the propagation of feature annotation.</text>
</comment>
<dbReference type="PROSITE" id="PS51671">
    <property type="entry name" value="ACT"/>
    <property type="match status" value="2"/>
</dbReference>
<evidence type="ECO:0000313" key="10">
    <source>
        <dbReference type="EMBL" id="GAA3040920.1"/>
    </source>
</evidence>